<evidence type="ECO:0000259" key="1">
    <source>
        <dbReference type="Pfam" id="PF13302"/>
    </source>
</evidence>
<dbReference type="EMBL" id="PXYG01000001">
    <property type="protein sequence ID" value="PSJ47932.1"/>
    <property type="molecule type" value="Genomic_DNA"/>
</dbReference>
<proteinExistence type="predicted"/>
<name>A0A2P7RCP5_9GAMM</name>
<dbReference type="Pfam" id="PF13302">
    <property type="entry name" value="Acetyltransf_3"/>
    <property type="match status" value="1"/>
</dbReference>
<comment type="caution">
    <text evidence="2">The sequence shown here is derived from an EMBL/GenBank/DDBJ whole genome shotgun (WGS) entry which is preliminary data.</text>
</comment>
<dbReference type="GO" id="GO:0016747">
    <property type="term" value="F:acyltransferase activity, transferring groups other than amino-acyl groups"/>
    <property type="evidence" value="ECO:0007669"/>
    <property type="project" value="InterPro"/>
</dbReference>
<evidence type="ECO:0000313" key="3">
    <source>
        <dbReference type="Proteomes" id="UP000240243"/>
    </source>
</evidence>
<sequence length="119" mass="13856">MIIMENNHIRLLPPALELVPRVSEAIQESERALAQFLPWVKYALTEEDCRENMREAIANFEGFRSELRFFIVDKRDERLLGAIGLMIRDKSVPFFELGYWLRGSALGRGHMTPQPEHND</sequence>
<gene>
    <name evidence="2" type="ORF">C7H85_03760</name>
</gene>
<protein>
    <recommendedName>
        <fullName evidence="1">N-acetyltransferase domain-containing protein</fullName>
    </recommendedName>
</protein>
<dbReference type="AlphaFoldDB" id="A0A2P7RCP5"/>
<dbReference type="Gene3D" id="3.40.630.30">
    <property type="match status" value="1"/>
</dbReference>
<evidence type="ECO:0000313" key="2">
    <source>
        <dbReference type="EMBL" id="PSJ47932.1"/>
    </source>
</evidence>
<reference evidence="2 3" key="1">
    <citation type="submission" date="2018-03" db="EMBL/GenBank/DDBJ databases">
        <title>The draft genome of Zobellella sp. 59N8.</title>
        <authorList>
            <person name="Liu L."/>
            <person name="Li L."/>
            <person name="Zhang X."/>
            <person name="Liang L."/>
            <person name="Wang T."/>
        </authorList>
    </citation>
    <scope>NUCLEOTIDE SEQUENCE [LARGE SCALE GENOMIC DNA]</scope>
    <source>
        <strain evidence="2 3">59N8</strain>
    </source>
</reference>
<dbReference type="SUPFAM" id="SSF55729">
    <property type="entry name" value="Acyl-CoA N-acyltransferases (Nat)"/>
    <property type="match status" value="1"/>
</dbReference>
<feature type="domain" description="N-acetyltransferase" evidence="1">
    <location>
        <begin position="10"/>
        <end position="112"/>
    </location>
</feature>
<dbReference type="InterPro" id="IPR016181">
    <property type="entry name" value="Acyl_CoA_acyltransferase"/>
</dbReference>
<keyword evidence="3" id="KW-1185">Reference proteome</keyword>
<dbReference type="InterPro" id="IPR000182">
    <property type="entry name" value="GNAT_dom"/>
</dbReference>
<accession>A0A2P7RCP5</accession>
<dbReference type="Proteomes" id="UP000240243">
    <property type="component" value="Unassembled WGS sequence"/>
</dbReference>
<organism evidence="2 3">
    <name type="scientific">Zobellella endophytica</name>
    <dbReference type="NCBI Taxonomy" id="2116700"/>
    <lineage>
        <taxon>Bacteria</taxon>
        <taxon>Pseudomonadati</taxon>
        <taxon>Pseudomonadota</taxon>
        <taxon>Gammaproteobacteria</taxon>
        <taxon>Aeromonadales</taxon>
        <taxon>Aeromonadaceae</taxon>
        <taxon>Zobellella</taxon>
    </lineage>
</organism>